<evidence type="ECO:0000259" key="11">
    <source>
        <dbReference type="PROSITE" id="PS50936"/>
    </source>
</evidence>
<dbReference type="CDD" id="cd01854">
    <property type="entry name" value="YjeQ_EngC"/>
    <property type="match status" value="1"/>
</dbReference>
<dbReference type="InterPro" id="IPR010914">
    <property type="entry name" value="RsgA_GTPase_dom"/>
</dbReference>
<evidence type="ECO:0000256" key="5">
    <source>
        <dbReference type="ARBA" id="ARBA00022741"/>
    </source>
</evidence>
<keyword evidence="8 10" id="KW-0694">RNA-binding</keyword>
<dbReference type="EMBL" id="FOIT01000001">
    <property type="protein sequence ID" value="SEV81167.1"/>
    <property type="molecule type" value="Genomic_DNA"/>
</dbReference>
<feature type="domain" description="CP-type G" evidence="12">
    <location>
        <begin position="63"/>
        <end position="218"/>
    </location>
</feature>
<dbReference type="NCBIfam" id="TIGR00157">
    <property type="entry name" value="ribosome small subunit-dependent GTPase A"/>
    <property type="match status" value="1"/>
</dbReference>
<dbReference type="EC" id="3.6.1.-" evidence="10"/>
<evidence type="ECO:0000256" key="4">
    <source>
        <dbReference type="ARBA" id="ARBA00022730"/>
    </source>
</evidence>
<dbReference type="CDD" id="cd04466">
    <property type="entry name" value="S1_YloQ_GTPase"/>
    <property type="match status" value="1"/>
</dbReference>
<comment type="cofactor">
    <cofactor evidence="10">
        <name>Zn(2+)</name>
        <dbReference type="ChEBI" id="CHEBI:29105"/>
    </cofactor>
    <text evidence="10">Binds 1 zinc ion per subunit.</text>
</comment>
<evidence type="ECO:0000256" key="8">
    <source>
        <dbReference type="ARBA" id="ARBA00022884"/>
    </source>
</evidence>
<sequence length="288" mass="32878">MHTGRIIKALSGFYYVEFNGALYQTRARGLFRKTEESPLVGDIVDFQIENVTDGYITKIHPRENELVRPTVANIDQVLITMSLKTPAFSFYLLDRFLAYVEAHDIEPVVVITKMDLADDDDLIDKIKDTYGAIYPVFFTSQDEMNNDLLNIFENKVTVLSGQSGVGKSSLLNTLLPELELKTDEISSALNRGKHTTRHVELVDIGGGLIADTPGFSTIEFTEIDKYNIKYCFKEFNDYQNQCKFRECMHINEPKCAVKEALQNGGIKQSRYDSYLAIHEEISNRKERY</sequence>
<keyword evidence="7 10" id="KW-0862">Zinc</keyword>
<dbReference type="GO" id="GO:0019843">
    <property type="term" value="F:rRNA binding"/>
    <property type="evidence" value="ECO:0007669"/>
    <property type="project" value="UniProtKB-KW"/>
</dbReference>
<dbReference type="Gene3D" id="2.40.50.140">
    <property type="entry name" value="Nucleic acid-binding proteins"/>
    <property type="match status" value="1"/>
</dbReference>
<feature type="binding site" evidence="10">
    <location>
        <begin position="112"/>
        <end position="115"/>
    </location>
    <ligand>
        <name>GTP</name>
        <dbReference type="ChEBI" id="CHEBI:37565"/>
    </ligand>
</feature>
<dbReference type="InterPro" id="IPR012340">
    <property type="entry name" value="NA-bd_OB-fold"/>
</dbReference>
<evidence type="ECO:0000256" key="10">
    <source>
        <dbReference type="HAMAP-Rule" id="MF_01820"/>
    </source>
</evidence>
<dbReference type="PROSITE" id="PS51721">
    <property type="entry name" value="G_CP"/>
    <property type="match status" value="1"/>
</dbReference>
<evidence type="ECO:0000313" key="14">
    <source>
        <dbReference type="EMBL" id="SEV81167.1"/>
    </source>
</evidence>
<dbReference type="SUPFAM" id="SSF50249">
    <property type="entry name" value="Nucleic acid-binding proteins"/>
    <property type="match status" value="1"/>
</dbReference>
<evidence type="ECO:0000256" key="2">
    <source>
        <dbReference type="ARBA" id="ARBA00022517"/>
    </source>
</evidence>
<keyword evidence="2 10" id="KW-0690">Ribosome biogenesis</keyword>
<reference evidence="13" key="3">
    <citation type="submission" date="2021-09" db="EMBL/GenBank/DDBJ databases">
        <authorList>
            <person name="Gilroy R."/>
        </authorList>
    </citation>
    <scope>NUCLEOTIDE SEQUENCE</scope>
    <source>
        <strain evidence="13">6019</strain>
    </source>
</reference>
<comment type="subcellular location">
    <subcellularLocation>
        <location evidence="10">Cytoplasm</location>
    </subcellularLocation>
</comment>
<organism evidence="14 15">
    <name type="scientific">Aliicoccus persicus</name>
    <dbReference type="NCBI Taxonomy" id="930138"/>
    <lineage>
        <taxon>Bacteria</taxon>
        <taxon>Bacillati</taxon>
        <taxon>Bacillota</taxon>
        <taxon>Bacilli</taxon>
        <taxon>Bacillales</taxon>
        <taxon>Staphylococcaceae</taxon>
        <taxon>Aliicoccus</taxon>
    </lineage>
</organism>
<dbReference type="Pfam" id="PF16745">
    <property type="entry name" value="RsgA_N"/>
    <property type="match status" value="1"/>
</dbReference>
<dbReference type="InterPro" id="IPR027417">
    <property type="entry name" value="P-loop_NTPase"/>
</dbReference>
<evidence type="ECO:0000259" key="12">
    <source>
        <dbReference type="PROSITE" id="PS51721"/>
    </source>
</evidence>
<keyword evidence="4 10" id="KW-0699">rRNA-binding</keyword>
<dbReference type="GO" id="GO:0046872">
    <property type="term" value="F:metal ion binding"/>
    <property type="evidence" value="ECO:0007669"/>
    <property type="project" value="UniProtKB-KW"/>
</dbReference>
<dbReference type="HAMAP" id="MF_01820">
    <property type="entry name" value="GTPase_RsgA"/>
    <property type="match status" value="1"/>
</dbReference>
<dbReference type="PROSITE" id="PS50936">
    <property type="entry name" value="ENGC_GTPASE"/>
    <property type="match status" value="1"/>
</dbReference>
<dbReference type="Proteomes" id="UP000763505">
    <property type="component" value="Unassembled WGS sequence"/>
</dbReference>
<evidence type="ECO:0000256" key="9">
    <source>
        <dbReference type="ARBA" id="ARBA00023134"/>
    </source>
</evidence>
<evidence type="ECO:0000256" key="6">
    <source>
        <dbReference type="ARBA" id="ARBA00022801"/>
    </source>
</evidence>
<proteinExistence type="inferred from homology"/>
<dbReference type="Proteomes" id="UP000243605">
    <property type="component" value="Unassembled WGS sequence"/>
</dbReference>
<evidence type="ECO:0000313" key="15">
    <source>
        <dbReference type="Proteomes" id="UP000243605"/>
    </source>
</evidence>
<keyword evidence="3 10" id="KW-0479">Metal-binding</keyword>
<keyword evidence="6 10" id="KW-0378">Hydrolase</keyword>
<keyword evidence="15" id="KW-1185">Reference proteome</keyword>
<evidence type="ECO:0000256" key="1">
    <source>
        <dbReference type="ARBA" id="ARBA00022490"/>
    </source>
</evidence>
<keyword evidence="1 10" id="KW-0963">Cytoplasm</keyword>
<reference evidence="14 15" key="1">
    <citation type="submission" date="2016-10" db="EMBL/GenBank/DDBJ databases">
        <authorList>
            <person name="Varghese N."/>
            <person name="Submissions S."/>
        </authorList>
    </citation>
    <scope>NUCLEOTIDE SEQUENCE [LARGE SCALE GENOMIC DNA]</scope>
    <source>
        <strain evidence="14 15">IBRC-M10081</strain>
    </source>
</reference>
<dbReference type="OrthoDB" id="9809485at2"/>
<evidence type="ECO:0000313" key="13">
    <source>
        <dbReference type="EMBL" id="HJE19309.1"/>
    </source>
</evidence>
<feature type="binding site" evidence="10">
    <location>
        <position position="249"/>
    </location>
    <ligand>
        <name>Zn(2+)</name>
        <dbReference type="ChEBI" id="CHEBI:29105"/>
    </ligand>
</feature>
<dbReference type="RefSeq" id="WP_091472826.1">
    <property type="nucleotide sequence ID" value="NZ_FOIT01000001.1"/>
</dbReference>
<dbReference type="PANTHER" id="PTHR32120">
    <property type="entry name" value="SMALL RIBOSOMAL SUBUNIT BIOGENESIS GTPASE RSGA"/>
    <property type="match status" value="1"/>
</dbReference>
<keyword evidence="5 10" id="KW-0547">Nucleotide-binding</keyword>
<dbReference type="Gene3D" id="3.40.50.300">
    <property type="entry name" value="P-loop containing nucleotide triphosphate hydrolases"/>
    <property type="match status" value="1"/>
</dbReference>
<feature type="binding site" evidence="10">
    <location>
        <begin position="161"/>
        <end position="169"/>
    </location>
    <ligand>
        <name>GTP</name>
        <dbReference type="ChEBI" id="CHEBI:37565"/>
    </ligand>
</feature>
<feature type="binding site" evidence="10">
    <location>
        <position position="242"/>
    </location>
    <ligand>
        <name>Zn(2+)</name>
        <dbReference type="ChEBI" id="CHEBI:29105"/>
    </ligand>
</feature>
<dbReference type="AlphaFoldDB" id="A0A662Z0A9"/>
<evidence type="ECO:0000256" key="3">
    <source>
        <dbReference type="ARBA" id="ARBA00022723"/>
    </source>
</evidence>
<dbReference type="SUPFAM" id="SSF52540">
    <property type="entry name" value="P-loop containing nucleoside triphosphate hydrolases"/>
    <property type="match status" value="1"/>
</dbReference>
<dbReference type="Pfam" id="PF03193">
    <property type="entry name" value="RsgA_GTPase"/>
    <property type="match status" value="1"/>
</dbReference>
<feature type="binding site" evidence="10">
    <location>
        <position position="247"/>
    </location>
    <ligand>
        <name>Zn(2+)</name>
        <dbReference type="ChEBI" id="CHEBI:29105"/>
    </ligand>
</feature>
<dbReference type="InterPro" id="IPR004881">
    <property type="entry name" value="Ribosome_biogen_GTPase_RsgA"/>
</dbReference>
<reference evidence="13" key="2">
    <citation type="journal article" date="2021" name="PeerJ">
        <title>Extensive microbial diversity within the chicken gut microbiome revealed by metagenomics and culture.</title>
        <authorList>
            <person name="Gilroy R."/>
            <person name="Ravi A."/>
            <person name="Getino M."/>
            <person name="Pursley I."/>
            <person name="Horton D.L."/>
            <person name="Alikhan N.F."/>
            <person name="Baker D."/>
            <person name="Gharbi K."/>
            <person name="Hall N."/>
            <person name="Watson M."/>
            <person name="Adriaenssens E.M."/>
            <person name="Foster-Nyarko E."/>
            <person name="Jarju S."/>
            <person name="Secka A."/>
            <person name="Antonio M."/>
            <person name="Oren A."/>
            <person name="Chaudhuri R.R."/>
            <person name="La Ragione R."/>
            <person name="Hildebrand F."/>
            <person name="Pallen M.J."/>
        </authorList>
    </citation>
    <scope>NUCLEOTIDE SEQUENCE</scope>
    <source>
        <strain evidence="13">6019</strain>
    </source>
</reference>
<dbReference type="GO" id="GO:0005737">
    <property type="term" value="C:cytoplasm"/>
    <property type="evidence" value="ECO:0007669"/>
    <property type="project" value="UniProtKB-SubCell"/>
</dbReference>
<protein>
    <recommendedName>
        <fullName evidence="10">Small ribosomal subunit biogenesis GTPase RsgA</fullName>
        <ecNumber evidence="10">3.6.1.-</ecNumber>
    </recommendedName>
</protein>
<gene>
    <name evidence="10 13" type="primary">rsgA</name>
    <name evidence="13" type="ORF">K8V35_03030</name>
    <name evidence="14" type="ORF">SAMN05192557_0142</name>
</gene>
<name>A0A662Z0A9_9STAP</name>
<dbReference type="Gene3D" id="1.10.40.50">
    <property type="entry name" value="Probable gtpase engc, domain 3"/>
    <property type="match status" value="1"/>
</dbReference>
<comment type="function">
    <text evidence="10">One of several proteins that assist in the late maturation steps of the functional core of the 30S ribosomal subunit. Helps release RbfA from mature subunits. May play a role in the assembly of ribosomal proteins into the subunit. Circularly permuted GTPase that catalyzes slow GTP hydrolysis, GTPase activity is stimulated by the 30S ribosomal subunit.</text>
</comment>
<comment type="subunit">
    <text evidence="10">Monomer. Associates with 30S ribosomal subunit, binds 16S rRNA.</text>
</comment>
<dbReference type="GO" id="GO:0003924">
    <property type="term" value="F:GTPase activity"/>
    <property type="evidence" value="ECO:0007669"/>
    <property type="project" value="UniProtKB-UniRule"/>
</dbReference>
<accession>A0A662Z0A9</accession>
<feature type="domain" description="EngC GTPase" evidence="11">
    <location>
        <begin position="72"/>
        <end position="216"/>
    </location>
</feature>
<comment type="similarity">
    <text evidence="10">Belongs to the TRAFAC class YlqF/YawG GTPase family. RsgA subfamily.</text>
</comment>
<dbReference type="EMBL" id="DYYI01000028">
    <property type="protein sequence ID" value="HJE19309.1"/>
    <property type="molecule type" value="Genomic_DNA"/>
</dbReference>
<evidence type="ECO:0000256" key="7">
    <source>
        <dbReference type="ARBA" id="ARBA00022833"/>
    </source>
</evidence>
<dbReference type="PANTHER" id="PTHR32120:SF11">
    <property type="entry name" value="SMALL RIBOSOMAL SUBUNIT BIOGENESIS GTPASE RSGA 1, MITOCHONDRIAL-RELATED"/>
    <property type="match status" value="1"/>
</dbReference>
<dbReference type="InterPro" id="IPR031944">
    <property type="entry name" value="RsgA_N"/>
</dbReference>
<dbReference type="GO" id="GO:0042274">
    <property type="term" value="P:ribosomal small subunit biogenesis"/>
    <property type="evidence" value="ECO:0007669"/>
    <property type="project" value="UniProtKB-UniRule"/>
</dbReference>
<feature type="binding site" evidence="10">
    <location>
        <position position="255"/>
    </location>
    <ligand>
        <name>Zn(2+)</name>
        <dbReference type="ChEBI" id="CHEBI:29105"/>
    </ligand>
</feature>
<dbReference type="GO" id="GO:0005525">
    <property type="term" value="F:GTP binding"/>
    <property type="evidence" value="ECO:0007669"/>
    <property type="project" value="UniProtKB-UniRule"/>
</dbReference>
<keyword evidence="9 10" id="KW-0342">GTP-binding</keyword>
<dbReference type="InterPro" id="IPR030378">
    <property type="entry name" value="G_CP_dom"/>
</dbReference>